<evidence type="ECO:0000313" key="2">
    <source>
        <dbReference type="EMBL" id="KAG2482173.1"/>
    </source>
</evidence>
<organism evidence="2 3">
    <name type="scientific">Edaphochlamys debaryana</name>
    <dbReference type="NCBI Taxonomy" id="47281"/>
    <lineage>
        <taxon>Eukaryota</taxon>
        <taxon>Viridiplantae</taxon>
        <taxon>Chlorophyta</taxon>
        <taxon>core chlorophytes</taxon>
        <taxon>Chlorophyceae</taxon>
        <taxon>CS clade</taxon>
        <taxon>Chlamydomonadales</taxon>
        <taxon>Chlamydomonadales incertae sedis</taxon>
        <taxon>Edaphochlamys</taxon>
    </lineage>
</organism>
<evidence type="ECO:0000256" key="1">
    <source>
        <dbReference type="SAM" id="Phobius"/>
    </source>
</evidence>
<feature type="transmembrane region" description="Helical" evidence="1">
    <location>
        <begin position="67"/>
        <end position="84"/>
    </location>
</feature>
<dbReference type="Proteomes" id="UP000612055">
    <property type="component" value="Unassembled WGS sequence"/>
</dbReference>
<proteinExistence type="predicted"/>
<accession>A0A836BP18</accession>
<gene>
    <name evidence="2" type="ORF">HYH03_018873</name>
</gene>
<feature type="transmembrane region" description="Helical" evidence="1">
    <location>
        <begin position="90"/>
        <end position="112"/>
    </location>
</feature>
<feature type="transmembrane region" description="Helical" evidence="1">
    <location>
        <begin position="166"/>
        <end position="185"/>
    </location>
</feature>
<evidence type="ECO:0000313" key="3">
    <source>
        <dbReference type="Proteomes" id="UP000612055"/>
    </source>
</evidence>
<name>A0A836BP18_9CHLO</name>
<keyword evidence="3" id="KW-1185">Reference proteome</keyword>
<feature type="transmembrane region" description="Helical" evidence="1">
    <location>
        <begin position="133"/>
        <end position="154"/>
    </location>
</feature>
<protein>
    <submittedName>
        <fullName evidence="2">Uncharacterized protein</fullName>
    </submittedName>
</protein>
<keyword evidence="1" id="KW-1133">Transmembrane helix</keyword>
<keyword evidence="1" id="KW-0812">Transmembrane</keyword>
<sequence>MAALGLATSARARCISHQRCGEGRGRLRAPGVPLQRACRARPVCSASAAASEGGELTQGQEALIRRLTLLPGGLALVSIAVRGISEPALAQANAAAVLGAAAAFLAYFVTTLRGAAAPAVAAAATALRPAQDALLAGAALAGTLQLGAAGWLMVCFPEPHAQGTLLPLYAAGYGCLWLLAGALRAPRLKGRVVFQIEEGEGERHPVMAQGSLLAARNYVWGLLGLHLGLQSASASAALCEGGAAAALTSPALAAAAGLLAAGYALAGAFKFVPGLQWRAQ</sequence>
<reference evidence="2" key="1">
    <citation type="journal article" date="2020" name="bioRxiv">
        <title>Comparative genomics of Chlamydomonas.</title>
        <authorList>
            <person name="Craig R.J."/>
            <person name="Hasan A.R."/>
            <person name="Ness R.W."/>
            <person name="Keightley P.D."/>
        </authorList>
    </citation>
    <scope>NUCLEOTIDE SEQUENCE</scope>
    <source>
        <strain evidence="2">CCAP 11/70</strain>
    </source>
</reference>
<dbReference type="EMBL" id="JAEHOE010000249">
    <property type="protein sequence ID" value="KAG2482173.1"/>
    <property type="molecule type" value="Genomic_DNA"/>
</dbReference>
<comment type="caution">
    <text evidence="2">The sequence shown here is derived from an EMBL/GenBank/DDBJ whole genome shotgun (WGS) entry which is preliminary data.</text>
</comment>
<keyword evidence="1" id="KW-0472">Membrane</keyword>
<dbReference type="OrthoDB" id="549760at2759"/>
<dbReference type="AlphaFoldDB" id="A0A836BP18"/>